<comment type="similarity">
    <text evidence="2">Belongs to the SFR1/MEI5 family.</text>
</comment>
<accession>A0A7J5ZQN4</accession>
<feature type="region of interest" description="Disordered" evidence="10">
    <location>
        <begin position="571"/>
        <end position="595"/>
    </location>
</feature>
<keyword evidence="3" id="KW-0479">Metal-binding</keyword>
<evidence type="ECO:0000256" key="10">
    <source>
        <dbReference type="SAM" id="MobiDB-lite"/>
    </source>
</evidence>
<feature type="domain" description="RING-type" evidence="11">
    <location>
        <begin position="693"/>
        <end position="742"/>
    </location>
</feature>
<dbReference type="InterPro" id="IPR039925">
    <property type="entry name" value="RNF37_RING-Ubox"/>
</dbReference>
<dbReference type="Proteomes" id="UP000593565">
    <property type="component" value="Unassembled WGS sequence"/>
</dbReference>
<evidence type="ECO:0000256" key="5">
    <source>
        <dbReference type="ARBA" id="ARBA00022771"/>
    </source>
</evidence>
<evidence type="ECO:0000256" key="4">
    <source>
        <dbReference type="ARBA" id="ARBA00022763"/>
    </source>
</evidence>
<proteinExistence type="inferred from homology"/>
<sequence length="755" mass="83686">MDKTPLRNTLENETPEPSGSSAGKPMSAALKNRLKRARRSFTSPLGVVKRLKIDEDEFPQASNQEVTPGDEDGIDVNRNETRREGWLKSSGSDCPQHSQNELLQLREKLKKDVKEKSDTLRRLKMVKMYRKKNDLTQLHGLIDKWRQCAQAVLYELQTELPTDGQKTSLTQLIDHFGLEDSATLWLANAINLTKKLLDGVSMVVNLCLPHFKTTAHCNKLCADGCEASNLLSGDPAALRRGCRLEYFLRPPLHVTLHFQVRVELYRVDVELLPCGSASRKLEILTCSEVKPDNSSGNYNERGQFKLVGRCELEEDVLTCFKHPNFKLRAPFPECPPDPPAHAKQQELWSRGSQSLSSVAQLRVTVPYAGASSALGIKSLAVWGVPARCCSPSELEQFQKAHFDNMQPKLSSFSILSPVPTSDRSHRPDNASSETTIPEEFLDPLTRELMVLPMILPSGMVVDNSTLEEHQKQEAAWGRMPNDPFTGVPFTKDSKPLPNPLLKRRIDSLLLQTGHTGIRSKSSLLSKPQPSRLICASVSQTDLLGVQSLPAEMPTQQVYSVRTDCTEMLQKHTVNEEKNRSRLTKSQSRSSEDRHGLILGTSAGACSISRATFGQSNKRKPESSFSSTSKHLLSSLTKMPRTDASITLPTETNSHEERLSQSLDQALSSALHGLPTYTSQGNPEPDTTGGQGRCGSCSCSLTIYSPSTVAYSLPCGHLLCRQCLQHEQTSRSQRLPIICPTCQAHALSSTIMRVHH</sequence>
<feature type="region of interest" description="Disordered" evidence="10">
    <location>
        <begin position="611"/>
        <end position="642"/>
    </location>
</feature>
<evidence type="ECO:0000313" key="13">
    <source>
        <dbReference type="EMBL" id="KAF4072191.1"/>
    </source>
</evidence>
<organism evidence="13 14">
    <name type="scientific">Ameiurus melas</name>
    <name type="common">Black bullhead</name>
    <name type="synonym">Silurus melas</name>
    <dbReference type="NCBI Taxonomy" id="219545"/>
    <lineage>
        <taxon>Eukaryota</taxon>
        <taxon>Metazoa</taxon>
        <taxon>Chordata</taxon>
        <taxon>Craniata</taxon>
        <taxon>Vertebrata</taxon>
        <taxon>Euteleostomi</taxon>
        <taxon>Actinopterygii</taxon>
        <taxon>Neopterygii</taxon>
        <taxon>Teleostei</taxon>
        <taxon>Ostariophysi</taxon>
        <taxon>Siluriformes</taxon>
        <taxon>Ictaluridae</taxon>
        <taxon>Ameiurus</taxon>
    </lineage>
</organism>
<evidence type="ECO:0000256" key="2">
    <source>
        <dbReference type="ARBA" id="ARBA00008729"/>
    </source>
</evidence>
<comment type="subcellular location">
    <subcellularLocation>
        <location evidence="1">Nucleus</location>
    </subcellularLocation>
</comment>
<dbReference type="PANTHER" id="PTHR13492">
    <property type="entry name" value="RING FINGER PROTEIN 37"/>
    <property type="match status" value="1"/>
</dbReference>
<dbReference type="InterPro" id="IPR017907">
    <property type="entry name" value="Znf_RING_CS"/>
</dbReference>
<evidence type="ECO:0000256" key="1">
    <source>
        <dbReference type="ARBA" id="ARBA00004123"/>
    </source>
</evidence>
<evidence type="ECO:0000256" key="6">
    <source>
        <dbReference type="ARBA" id="ARBA00022833"/>
    </source>
</evidence>
<dbReference type="AlphaFoldDB" id="A0A7J5ZQN4"/>
<keyword evidence="5 9" id="KW-0863">Zinc-finger</keyword>
<dbReference type="InterPro" id="IPR003613">
    <property type="entry name" value="Ubox_domain"/>
</dbReference>
<dbReference type="PANTHER" id="PTHR13492:SF2">
    <property type="entry name" value="RING FINGER PROTEIN 37"/>
    <property type="match status" value="1"/>
</dbReference>
<evidence type="ECO:0000313" key="14">
    <source>
        <dbReference type="Proteomes" id="UP000593565"/>
    </source>
</evidence>
<dbReference type="InterPro" id="IPR018468">
    <property type="entry name" value="SFR1/Mei5"/>
</dbReference>
<dbReference type="SMART" id="SM00504">
    <property type="entry name" value="Ubox"/>
    <property type="match status" value="1"/>
</dbReference>
<dbReference type="Pfam" id="PF10376">
    <property type="entry name" value="Mei5"/>
    <property type="match status" value="1"/>
</dbReference>
<dbReference type="GO" id="GO:0000209">
    <property type="term" value="P:protein polyubiquitination"/>
    <property type="evidence" value="ECO:0007669"/>
    <property type="project" value="TreeGrafter"/>
</dbReference>
<comment type="caution">
    <text evidence="13">The sequence shown here is derived from an EMBL/GenBank/DDBJ whole genome shotgun (WGS) entry which is preliminary data.</text>
</comment>
<dbReference type="InterPro" id="IPR001841">
    <property type="entry name" value="Znf_RING"/>
</dbReference>
<dbReference type="PROSITE" id="PS50089">
    <property type="entry name" value="ZF_RING_2"/>
    <property type="match status" value="1"/>
</dbReference>
<dbReference type="GO" id="GO:0008270">
    <property type="term" value="F:zinc ion binding"/>
    <property type="evidence" value="ECO:0007669"/>
    <property type="project" value="UniProtKB-KW"/>
</dbReference>
<dbReference type="GO" id="GO:0034450">
    <property type="term" value="F:ubiquitin-ubiquitin ligase activity"/>
    <property type="evidence" value="ECO:0007669"/>
    <property type="project" value="TreeGrafter"/>
</dbReference>
<dbReference type="PROSITE" id="PS00518">
    <property type="entry name" value="ZF_RING_1"/>
    <property type="match status" value="1"/>
</dbReference>
<dbReference type="InterPro" id="IPR045696">
    <property type="entry name" value="Ubox5_N"/>
</dbReference>
<dbReference type="InterPro" id="IPR013083">
    <property type="entry name" value="Znf_RING/FYVE/PHD"/>
</dbReference>
<dbReference type="GO" id="GO:0031625">
    <property type="term" value="F:ubiquitin protein ligase binding"/>
    <property type="evidence" value="ECO:0007669"/>
    <property type="project" value="TreeGrafter"/>
</dbReference>
<feature type="compositionally biased region" description="Polar residues" evidence="10">
    <location>
        <begin position="1"/>
        <end position="21"/>
    </location>
</feature>
<evidence type="ECO:0000256" key="8">
    <source>
        <dbReference type="ARBA" id="ARBA00023242"/>
    </source>
</evidence>
<dbReference type="Gene3D" id="6.10.140.1020">
    <property type="match status" value="1"/>
</dbReference>
<dbReference type="GO" id="GO:0005634">
    <property type="term" value="C:nucleus"/>
    <property type="evidence" value="ECO:0007669"/>
    <property type="project" value="UniProtKB-SubCell"/>
</dbReference>
<evidence type="ECO:0000256" key="3">
    <source>
        <dbReference type="ARBA" id="ARBA00022723"/>
    </source>
</evidence>
<keyword evidence="7" id="KW-0234">DNA repair</keyword>
<keyword evidence="8" id="KW-0539">Nucleus</keyword>
<keyword evidence="4" id="KW-0227">DNA damage</keyword>
<evidence type="ECO:0000256" key="9">
    <source>
        <dbReference type="PROSITE-ProRule" id="PRU00175"/>
    </source>
</evidence>
<evidence type="ECO:0000259" key="11">
    <source>
        <dbReference type="PROSITE" id="PS50089"/>
    </source>
</evidence>
<gene>
    <name evidence="13" type="ORF">AMELA_G00260320</name>
</gene>
<dbReference type="InterPro" id="IPR039847">
    <property type="entry name" value="Ubox5"/>
</dbReference>
<feature type="domain" description="U-box" evidence="12">
    <location>
        <begin position="435"/>
        <end position="515"/>
    </location>
</feature>
<evidence type="ECO:0000256" key="7">
    <source>
        <dbReference type="ARBA" id="ARBA00023204"/>
    </source>
</evidence>
<name>A0A7J5ZQN4_AMEME</name>
<dbReference type="Pfam" id="PF19318">
    <property type="entry name" value="DUF5918"/>
    <property type="match status" value="1"/>
</dbReference>
<feature type="compositionally biased region" description="Low complexity" evidence="10">
    <location>
        <begin position="622"/>
        <end position="637"/>
    </location>
</feature>
<reference evidence="13 14" key="1">
    <citation type="submission" date="2020-02" db="EMBL/GenBank/DDBJ databases">
        <title>A chromosome-scale genome assembly of the black bullhead catfish (Ameiurus melas).</title>
        <authorList>
            <person name="Wen M."/>
            <person name="Zham M."/>
            <person name="Cabau C."/>
            <person name="Klopp C."/>
            <person name="Donnadieu C."/>
            <person name="Roques C."/>
            <person name="Bouchez O."/>
            <person name="Lampietro C."/>
            <person name="Jouanno E."/>
            <person name="Herpin A."/>
            <person name="Louis A."/>
            <person name="Berthelot C."/>
            <person name="Parey E."/>
            <person name="Roest-Crollius H."/>
            <person name="Braasch I."/>
            <person name="Postlethwait J."/>
            <person name="Robinson-Rechavi M."/>
            <person name="Echchiki A."/>
            <person name="Begum T."/>
            <person name="Montfort J."/>
            <person name="Schartl M."/>
            <person name="Bobe J."/>
            <person name="Guiguen Y."/>
        </authorList>
    </citation>
    <scope>NUCLEOTIDE SEQUENCE [LARGE SCALE GENOMIC DNA]</scope>
    <source>
        <strain evidence="13">M_S1</strain>
        <tissue evidence="13">Blood</tissue>
    </source>
</reference>
<dbReference type="CDD" id="cd16660">
    <property type="entry name" value="RING-Ubox_RNF37"/>
    <property type="match status" value="1"/>
</dbReference>
<dbReference type="SUPFAM" id="SSF57850">
    <property type="entry name" value="RING/U-box"/>
    <property type="match status" value="2"/>
</dbReference>
<feature type="region of interest" description="Disordered" evidence="10">
    <location>
        <begin position="1"/>
        <end position="41"/>
    </location>
</feature>
<dbReference type="FunFam" id="3.30.40.10:FF:000163">
    <property type="entry name" value="Putative ring finger protein 37"/>
    <property type="match status" value="1"/>
</dbReference>
<dbReference type="Gene3D" id="3.30.40.10">
    <property type="entry name" value="Zinc/RING finger domain, C3HC4 (zinc finger)"/>
    <property type="match status" value="2"/>
</dbReference>
<dbReference type="EMBL" id="JAAGNN010000025">
    <property type="protein sequence ID" value="KAF4072191.1"/>
    <property type="molecule type" value="Genomic_DNA"/>
</dbReference>
<dbReference type="PROSITE" id="PS51698">
    <property type="entry name" value="U_BOX"/>
    <property type="match status" value="1"/>
</dbReference>
<keyword evidence="14" id="KW-1185">Reference proteome</keyword>
<keyword evidence="6" id="KW-0862">Zinc</keyword>
<dbReference type="Pfam" id="PF04564">
    <property type="entry name" value="U-box"/>
    <property type="match status" value="1"/>
</dbReference>
<dbReference type="GO" id="GO:0006281">
    <property type="term" value="P:DNA repair"/>
    <property type="evidence" value="ECO:0007669"/>
    <property type="project" value="UniProtKB-KW"/>
</dbReference>
<protein>
    <submittedName>
        <fullName evidence="13">Uncharacterized protein</fullName>
    </submittedName>
</protein>
<evidence type="ECO:0000259" key="12">
    <source>
        <dbReference type="PROSITE" id="PS51698"/>
    </source>
</evidence>